<dbReference type="PANTHER" id="PTHR43499:SF1">
    <property type="entry name" value="ABC TRANSPORTER I FAMILY MEMBER 1"/>
    <property type="match status" value="1"/>
</dbReference>
<accession>A0ABV2A860</accession>
<evidence type="ECO:0000256" key="5">
    <source>
        <dbReference type="ARBA" id="ARBA00022967"/>
    </source>
</evidence>
<evidence type="ECO:0000256" key="4">
    <source>
        <dbReference type="ARBA" id="ARBA00022840"/>
    </source>
</evidence>
<comment type="caution">
    <text evidence="8">The sequence shown here is derived from an EMBL/GenBank/DDBJ whole genome shotgun (WGS) entry which is preliminary data.</text>
</comment>
<evidence type="ECO:0000259" key="7">
    <source>
        <dbReference type="PROSITE" id="PS50893"/>
    </source>
</evidence>
<dbReference type="PANTHER" id="PTHR43499">
    <property type="entry name" value="ABC TRANSPORTER I FAMILY MEMBER 1"/>
    <property type="match status" value="1"/>
</dbReference>
<dbReference type="Proteomes" id="UP001465331">
    <property type="component" value="Unassembled WGS sequence"/>
</dbReference>
<reference evidence="8 9" key="1">
    <citation type="submission" date="2024-06" db="EMBL/GenBank/DDBJ databases">
        <authorList>
            <person name="Li Z."/>
            <person name="Jiang Y."/>
        </authorList>
    </citation>
    <scope>NUCLEOTIDE SEQUENCE [LARGE SCALE GENOMIC DNA]</scope>
    <source>
        <strain evidence="8 9">HSW-8</strain>
    </source>
</reference>
<proteinExistence type="predicted"/>
<keyword evidence="2" id="KW-0547">Nucleotide-binding</keyword>
<keyword evidence="5" id="KW-1278">Translocase</keyword>
<evidence type="ECO:0000256" key="3">
    <source>
        <dbReference type="ARBA" id="ARBA00022748"/>
    </source>
</evidence>
<dbReference type="Gene3D" id="3.40.50.300">
    <property type="entry name" value="P-loop containing nucleotide triphosphate hydrolases"/>
    <property type="match status" value="1"/>
</dbReference>
<dbReference type="Pfam" id="PF00005">
    <property type="entry name" value="ABC_tran"/>
    <property type="match status" value="1"/>
</dbReference>
<keyword evidence="3" id="KW-0201">Cytochrome c-type biogenesis</keyword>
<keyword evidence="9" id="KW-1185">Reference proteome</keyword>
<dbReference type="InterPro" id="IPR027417">
    <property type="entry name" value="P-loop_NTPase"/>
</dbReference>
<protein>
    <submittedName>
        <fullName evidence="8">Heme ABC exporter ATP-binding protein CcmA</fullName>
    </submittedName>
</protein>
<evidence type="ECO:0000256" key="1">
    <source>
        <dbReference type="ARBA" id="ARBA00022448"/>
    </source>
</evidence>
<keyword evidence="6" id="KW-0472">Membrane</keyword>
<dbReference type="InterPro" id="IPR003593">
    <property type="entry name" value="AAA+_ATPase"/>
</dbReference>
<dbReference type="SMART" id="SM00382">
    <property type="entry name" value="AAA"/>
    <property type="match status" value="1"/>
</dbReference>
<evidence type="ECO:0000313" key="8">
    <source>
        <dbReference type="EMBL" id="MES0873435.1"/>
    </source>
</evidence>
<dbReference type="SUPFAM" id="SSF52540">
    <property type="entry name" value="P-loop containing nucleoside triphosphate hydrolases"/>
    <property type="match status" value="1"/>
</dbReference>
<evidence type="ECO:0000256" key="2">
    <source>
        <dbReference type="ARBA" id="ARBA00022741"/>
    </source>
</evidence>
<keyword evidence="4 8" id="KW-0067">ATP-binding</keyword>
<evidence type="ECO:0000313" key="9">
    <source>
        <dbReference type="Proteomes" id="UP001465331"/>
    </source>
</evidence>
<keyword evidence="1" id="KW-0813">Transport</keyword>
<dbReference type="InterPro" id="IPR003439">
    <property type="entry name" value="ABC_transporter-like_ATP-bd"/>
</dbReference>
<dbReference type="PROSITE" id="PS50893">
    <property type="entry name" value="ABC_TRANSPORTER_2"/>
    <property type="match status" value="1"/>
</dbReference>
<dbReference type="InterPro" id="IPR005895">
    <property type="entry name" value="ABC_transptr_haem_export_CcmA"/>
</dbReference>
<name>A0ABV2A860_9GAMM</name>
<gene>
    <name evidence="8" type="primary">ccmA</name>
    <name evidence="8" type="ORF">ABSH63_05355</name>
</gene>
<dbReference type="NCBIfam" id="TIGR01189">
    <property type="entry name" value="ccmA"/>
    <property type="match status" value="1"/>
</dbReference>
<sequence length="207" mass="21734">MKPPAPKSVLKIDRLSLSRGDRVLFSGLSLSLSAGELLHVRGANGCGKTSLLEALAGLRRVASGVIRTQPDPLPLHWIGHRNALSASLSPLQNLEFWAGLHGADAAAADAALAAVGLKPAVRKRAVRSLSAGQKRRCALARLLLQVRALWLLDEPLDGLDADGIALMADLLRAHLDGGGLVVMTSHQMLPAALPGVRELALDRLGSS</sequence>
<dbReference type="GO" id="GO:0005524">
    <property type="term" value="F:ATP binding"/>
    <property type="evidence" value="ECO:0007669"/>
    <property type="project" value="UniProtKB-KW"/>
</dbReference>
<organism evidence="8 9">
    <name type="scientific">Sinimarinibacterium thermocellulolyticum</name>
    <dbReference type="NCBI Taxonomy" id="3170016"/>
    <lineage>
        <taxon>Bacteria</taxon>
        <taxon>Pseudomonadati</taxon>
        <taxon>Pseudomonadota</taxon>
        <taxon>Gammaproteobacteria</taxon>
        <taxon>Nevskiales</taxon>
        <taxon>Nevskiaceae</taxon>
        <taxon>Sinimarinibacterium</taxon>
    </lineage>
</organism>
<feature type="domain" description="ABC transporter" evidence="7">
    <location>
        <begin position="10"/>
        <end position="207"/>
    </location>
</feature>
<evidence type="ECO:0000256" key="6">
    <source>
        <dbReference type="ARBA" id="ARBA00023136"/>
    </source>
</evidence>
<dbReference type="EMBL" id="JBEPIJ010000004">
    <property type="protein sequence ID" value="MES0873435.1"/>
    <property type="molecule type" value="Genomic_DNA"/>
</dbReference>